<evidence type="ECO:0000313" key="1">
    <source>
        <dbReference type="EMBL" id="KAH3850587.1"/>
    </source>
</evidence>
<comment type="caution">
    <text evidence="1">The sequence shown here is derived from an EMBL/GenBank/DDBJ whole genome shotgun (WGS) entry which is preliminary data.</text>
</comment>
<name>A0A9D4L4Q5_DREPO</name>
<organism evidence="1 2">
    <name type="scientific">Dreissena polymorpha</name>
    <name type="common">Zebra mussel</name>
    <name type="synonym">Mytilus polymorpha</name>
    <dbReference type="NCBI Taxonomy" id="45954"/>
    <lineage>
        <taxon>Eukaryota</taxon>
        <taxon>Metazoa</taxon>
        <taxon>Spiralia</taxon>
        <taxon>Lophotrochozoa</taxon>
        <taxon>Mollusca</taxon>
        <taxon>Bivalvia</taxon>
        <taxon>Autobranchia</taxon>
        <taxon>Heteroconchia</taxon>
        <taxon>Euheterodonta</taxon>
        <taxon>Imparidentia</taxon>
        <taxon>Neoheterodontei</taxon>
        <taxon>Myida</taxon>
        <taxon>Dreissenoidea</taxon>
        <taxon>Dreissenidae</taxon>
        <taxon>Dreissena</taxon>
    </lineage>
</organism>
<dbReference type="Proteomes" id="UP000828390">
    <property type="component" value="Unassembled WGS sequence"/>
</dbReference>
<evidence type="ECO:0000313" key="2">
    <source>
        <dbReference type="Proteomes" id="UP000828390"/>
    </source>
</evidence>
<reference evidence="1" key="2">
    <citation type="submission" date="2020-11" db="EMBL/GenBank/DDBJ databases">
        <authorList>
            <person name="McCartney M.A."/>
            <person name="Auch B."/>
            <person name="Kono T."/>
            <person name="Mallez S."/>
            <person name="Becker A."/>
            <person name="Gohl D.M."/>
            <person name="Silverstein K.A.T."/>
            <person name="Koren S."/>
            <person name="Bechman K.B."/>
            <person name="Herman A."/>
            <person name="Abrahante J.E."/>
            <person name="Garbe J."/>
        </authorList>
    </citation>
    <scope>NUCLEOTIDE SEQUENCE</scope>
    <source>
        <strain evidence="1">Duluth1</strain>
        <tissue evidence="1">Whole animal</tissue>
    </source>
</reference>
<protein>
    <submittedName>
        <fullName evidence="1">Uncharacterized protein</fullName>
    </submittedName>
</protein>
<dbReference type="EMBL" id="JAIWYP010000003">
    <property type="protein sequence ID" value="KAH3850587.1"/>
    <property type="molecule type" value="Genomic_DNA"/>
</dbReference>
<accession>A0A9D4L4Q5</accession>
<sequence length="76" mass="8752">MGNGSEDDPSKTTVPFMSLWKDITMLRKFGVQPIFSKRLNSPSQLTKSKAFVRSMKAKLRGVPCSLHFSWSKRYRK</sequence>
<dbReference type="AlphaFoldDB" id="A0A9D4L4Q5"/>
<keyword evidence="2" id="KW-1185">Reference proteome</keyword>
<proteinExistence type="predicted"/>
<reference evidence="1" key="1">
    <citation type="journal article" date="2019" name="bioRxiv">
        <title>The Genome of the Zebra Mussel, Dreissena polymorpha: A Resource for Invasive Species Research.</title>
        <authorList>
            <person name="McCartney M.A."/>
            <person name="Auch B."/>
            <person name="Kono T."/>
            <person name="Mallez S."/>
            <person name="Zhang Y."/>
            <person name="Obille A."/>
            <person name="Becker A."/>
            <person name="Abrahante J.E."/>
            <person name="Garbe J."/>
            <person name="Badalamenti J.P."/>
            <person name="Herman A."/>
            <person name="Mangelson H."/>
            <person name="Liachko I."/>
            <person name="Sullivan S."/>
            <person name="Sone E.D."/>
            <person name="Koren S."/>
            <person name="Silverstein K.A.T."/>
            <person name="Beckman K.B."/>
            <person name="Gohl D.M."/>
        </authorList>
    </citation>
    <scope>NUCLEOTIDE SEQUENCE</scope>
    <source>
        <strain evidence="1">Duluth1</strain>
        <tissue evidence="1">Whole animal</tissue>
    </source>
</reference>
<gene>
    <name evidence="1" type="ORF">DPMN_093009</name>
</gene>